<organism evidence="3 4">
    <name type="scientific">Vibrio splendidus</name>
    <dbReference type="NCBI Taxonomy" id="29497"/>
    <lineage>
        <taxon>Bacteria</taxon>
        <taxon>Pseudomonadati</taxon>
        <taxon>Pseudomonadota</taxon>
        <taxon>Gammaproteobacteria</taxon>
        <taxon>Vibrionales</taxon>
        <taxon>Vibrionaceae</taxon>
        <taxon>Vibrio</taxon>
    </lineage>
</organism>
<comment type="caution">
    <text evidence="3">The sequence shown here is derived from an EMBL/GenBank/DDBJ whole genome shotgun (WGS) entry which is preliminary data.</text>
</comment>
<dbReference type="Pfam" id="PF06500">
    <property type="entry name" value="FrsA-like"/>
    <property type="match status" value="1"/>
</dbReference>
<dbReference type="Gene3D" id="3.40.50.1820">
    <property type="entry name" value="alpha/beta hydrolase"/>
    <property type="match status" value="1"/>
</dbReference>
<dbReference type="EMBL" id="MCWU01000018">
    <property type="protein sequence ID" value="PMJ67542.1"/>
    <property type="molecule type" value="Genomic_DNA"/>
</dbReference>
<evidence type="ECO:0000313" key="4">
    <source>
        <dbReference type="Proteomes" id="UP000235330"/>
    </source>
</evidence>
<dbReference type="InterPro" id="IPR029058">
    <property type="entry name" value="AB_hydrolase_fold"/>
</dbReference>
<dbReference type="SUPFAM" id="SSF53474">
    <property type="entry name" value="alpha/beta-Hydrolases"/>
    <property type="match status" value="1"/>
</dbReference>
<evidence type="ECO:0000256" key="2">
    <source>
        <dbReference type="SAM" id="SignalP"/>
    </source>
</evidence>
<evidence type="ECO:0008006" key="5">
    <source>
        <dbReference type="Google" id="ProtNLM"/>
    </source>
</evidence>
<dbReference type="Proteomes" id="UP000235330">
    <property type="component" value="Unassembled WGS sequence"/>
</dbReference>
<feature type="chain" id="PRO_5014750035" description="Fermentation/respiration switch protein" evidence="2">
    <location>
        <begin position="21"/>
        <end position="401"/>
    </location>
</feature>
<evidence type="ECO:0000256" key="1">
    <source>
        <dbReference type="ARBA" id="ARBA00022801"/>
    </source>
</evidence>
<proteinExistence type="predicted"/>
<reference evidence="4" key="1">
    <citation type="submission" date="2016-07" db="EMBL/GenBank/DDBJ databases">
        <title>Nontailed viruses are major unrecognized killers of bacteria in the ocean.</title>
        <authorList>
            <person name="Kauffman K."/>
            <person name="Hussain F."/>
            <person name="Yang J."/>
            <person name="Arevalo P."/>
            <person name="Brown J."/>
            <person name="Cutler M."/>
            <person name="Kelly L."/>
            <person name="Polz M.F."/>
        </authorList>
    </citation>
    <scope>NUCLEOTIDE SEQUENCE [LARGE SCALE GENOMIC DNA]</scope>
    <source>
        <strain evidence="4">10N.261.55.E11</strain>
    </source>
</reference>
<dbReference type="GO" id="GO:0016787">
    <property type="term" value="F:hydrolase activity"/>
    <property type="evidence" value="ECO:0007669"/>
    <property type="project" value="UniProtKB-KW"/>
</dbReference>
<evidence type="ECO:0000313" key="3">
    <source>
        <dbReference type="EMBL" id="PMJ67542.1"/>
    </source>
</evidence>
<gene>
    <name evidence="3" type="ORF">BCU17_17395</name>
</gene>
<protein>
    <recommendedName>
        <fullName evidence="5">Fermentation/respiration switch protein</fullName>
    </recommendedName>
</protein>
<name>A0A2N7FE17_VIBSP</name>
<dbReference type="RefSeq" id="WP_102516212.1">
    <property type="nucleotide sequence ID" value="NZ_CAWNSM010000018.1"/>
</dbReference>
<dbReference type="PANTHER" id="PTHR22946">
    <property type="entry name" value="DIENELACTONE HYDROLASE DOMAIN-CONTAINING PROTEIN-RELATED"/>
    <property type="match status" value="1"/>
</dbReference>
<feature type="signal peptide" evidence="2">
    <location>
        <begin position="1"/>
        <end position="20"/>
    </location>
</feature>
<keyword evidence="2" id="KW-0732">Signal</keyword>
<sequence length="401" mass="44022">MNKILLASLISCTVAAPVLAQDDNMTAHTAFKSDLAENQDHFYRSLRVSEWEDMGLKKSDFTNTVKRLESSTKDGLLDSNNENRKGFWTYEFTLSAKTIEAQAVQDNLAESYDRASAAYLVAAYPNLHRPNEIIAMEKAVEMYLKAAEIHGENVQKVMMKREDGRSIVGLLHLPKTSTNNLPAVMWSGGVDKTLIEHKRSIKPMLDKGYAVLTFDIPGAGLDYKNHIEVGDERASHVAAFNFLSSIQEVDSTRIGVLGSSGAGPSLLDFALNQKGLKAVVARCALVDGPIGKTETLKFIPRMSSDSFIARIGGDISDMSYFEQMAPQFSLNNKGLFDGQARIDVPLLAINTKKDPISMPDDVKKTASLSSKGEVYISDEFGHCPDSKAASDKIIQFLSDNI</sequence>
<dbReference type="InterPro" id="IPR010520">
    <property type="entry name" value="FrsA-like"/>
</dbReference>
<dbReference type="AlphaFoldDB" id="A0A2N7FE17"/>
<accession>A0A2N7FE17</accession>
<keyword evidence="1" id="KW-0378">Hydrolase</keyword>
<dbReference type="InterPro" id="IPR050261">
    <property type="entry name" value="FrsA_esterase"/>
</dbReference>